<name>A0A9D4KKR5_DREPO</name>
<dbReference type="EMBL" id="JAIWYP010000004">
    <property type="protein sequence ID" value="KAH3841715.1"/>
    <property type="molecule type" value="Genomic_DNA"/>
</dbReference>
<dbReference type="AlphaFoldDB" id="A0A9D4KKR5"/>
<evidence type="ECO:0000313" key="3">
    <source>
        <dbReference type="Proteomes" id="UP000828390"/>
    </source>
</evidence>
<feature type="region of interest" description="Disordered" evidence="1">
    <location>
        <begin position="41"/>
        <end position="61"/>
    </location>
</feature>
<evidence type="ECO:0000256" key="1">
    <source>
        <dbReference type="SAM" id="MobiDB-lite"/>
    </source>
</evidence>
<dbReference type="Proteomes" id="UP000828390">
    <property type="component" value="Unassembled WGS sequence"/>
</dbReference>
<reference evidence="2" key="2">
    <citation type="submission" date="2020-11" db="EMBL/GenBank/DDBJ databases">
        <authorList>
            <person name="McCartney M.A."/>
            <person name="Auch B."/>
            <person name="Kono T."/>
            <person name="Mallez S."/>
            <person name="Becker A."/>
            <person name="Gohl D.M."/>
            <person name="Silverstein K.A.T."/>
            <person name="Koren S."/>
            <person name="Bechman K.B."/>
            <person name="Herman A."/>
            <person name="Abrahante J.E."/>
            <person name="Garbe J."/>
        </authorList>
    </citation>
    <scope>NUCLEOTIDE SEQUENCE</scope>
    <source>
        <strain evidence="2">Duluth1</strain>
        <tissue evidence="2">Whole animal</tissue>
    </source>
</reference>
<proteinExistence type="predicted"/>
<evidence type="ECO:0000313" key="2">
    <source>
        <dbReference type="EMBL" id="KAH3841715.1"/>
    </source>
</evidence>
<sequence>MIVSGRFSRAMVDANEQLLSSARQAGGQLHVGQRFQRLEASHHVEERDAREHEDNAHINSL</sequence>
<comment type="caution">
    <text evidence="2">The sequence shown here is derived from an EMBL/GenBank/DDBJ whole genome shotgun (WGS) entry which is preliminary data.</text>
</comment>
<keyword evidence="3" id="KW-1185">Reference proteome</keyword>
<gene>
    <name evidence="2" type="ORF">DPMN_115189</name>
</gene>
<accession>A0A9D4KKR5</accession>
<organism evidence="2 3">
    <name type="scientific">Dreissena polymorpha</name>
    <name type="common">Zebra mussel</name>
    <name type="synonym">Mytilus polymorpha</name>
    <dbReference type="NCBI Taxonomy" id="45954"/>
    <lineage>
        <taxon>Eukaryota</taxon>
        <taxon>Metazoa</taxon>
        <taxon>Spiralia</taxon>
        <taxon>Lophotrochozoa</taxon>
        <taxon>Mollusca</taxon>
        <taxon>Bivalvia</taxon>
        <taxon>Autobranchia</taxon>
        <taxon>Heteroconchia</taxon>
        <taxon>Euheterodonta</taxon>
        <taxon>Imparidentia</taxon>
        <taxon>Neoheterodontei</taxon>
        <taxon>Myida</taxon>
        <taxon>Dreissenoidea</taxon>
        <taxon>Dreissenidae</taxon>
        <taxon>Dreissena</taxon>
    </lineage>
</organism>
<reference evidence="2" key="1">
    <citation type="journal article" date="2019" name="bioRxiv">
        <title>The Genome of the Zebra Mussel, Dreissena polymorpha: A Resource for Invasive Species Research.</title>
        <authorList>
            <person name="McCartney M.A."/>
            <person name="Auch B."/>
            <person name="Kono T."/>
            <person name="Mallez S."/>
            <person name="Zhang Y."/>
            <person name="Obille A."/>
            <person name="Becker A."/>
            <person name="Abrahante J.E."/>
            <person name="Garbe J."/>
            <person name="Badalamenti J.P."/>
            <person name="Herman A."/>
            <person name="Mangelson H."/>
            <person name="Liachko I."/>
            <person name="Sullivan S."/>
            <person name="Sone E.D."/>
            <person name="Koren S."/>
            <person name="Silverstein K.A.T."/>
            <person name="Beckman K.B."/>
            <person name="Gohl D.M."/>
        </authorList>
    </citation>
    <scope>NUCLEOTIDE SEQUENCE</scope>
    <source>
        <strain evidence="2">Duluth1</strain>
        <tissue evidence="2">Whole animal</tissue>
    </source>
</reference>
<protein>
    <submittedName>
        <fullName evidence="2">Uncharacterized protein</fullName>
    </submittedName>
</protein>